<feature type="transmembrane region" description="Helical" evidence="1">
    <location>
        <begin position="44"/>
        <end position="61"/>
    </location>
</feature>
<keyword evidence="1" id="KW-1133">Transmembrane helix</keyword>
<dbReference type="RefSeq" id="WP_143921285.1">
    <property type="nucleotide sequence ID" value="NZ_VLTK01000002.1"/>
</dbReference>
<proteinExistence type="predicted"/>
<keyword evidence="3" id="KW-1185">Reference proteome</keyword>
<keyword evidence="1" id="KW-0812">Transmembrane</keyword>
<protein>
    <submittedName>
        <fullName evidence="2">Uncharacterized protein</fullName>
    </submittedName>
</protein>
<evidence type="ECO:0000313" key="2">
    <source>
        <dbReference type="EMBL" id="TSI18733.1"/>
    </source>
</evidence>
<comment type="caution">
    <text evidence="2">The sequence shown here is derived from an EMBL/GenBank/DDBJ whole genome shotgun (WGS) entry which is preliminary data.</text>
</comment>
<name>A0A556CMR7_BREAU</name>
<dbReference type="AlphaFoldDB" id="A0A556CMR7"/>
<reference evidence="2 3" key="1">
    <citation type="submission" date="2019-07" db="EMBL/GenBank/DDBJ databases">
        <title>Draft genome sequence of Brevibacterium aurantiacum XU54 isolated from Xinjiang China.</title>
        <authorList>
            <person name="Xu X."/>
        </authorList>
    </citation>
    <scope>NUCLEOTIDE SEQUENCE [LARGE SCALE GENOMIC DNA]</scope>
    <source>
        <strain evidence="2 3">XU54</strain>
    </source>
</reference>
<feature type="transmembrane region" description="Helical" evidence="1">
    <location>
        <begin position="68"/>
        <end position="87"/>
    </location>
</feature>
<dbReference type="EMBL" id="VLTK01000002">
    <property type="protein sequence ID" value="TSI18733.1"/>
    <property type="molecule type" value="Genomic_DNA"/>
</dbReference>
<gene>
    <name evidence="2" type="ORF">FO013_04115</name>
</gene>
<sequence>MNRQFCARGVLVADGVGCAIAGSAVLGSDRVASSIDLSLTSRPIIVTALGATSATLFAGAVRSRDSDLALAAAVNLGWVGVCLIAMSRRPSRLGVALIAATAAFDSVAATAQWRLRATTEALERSDRSWNQSI</sequence>
<evidence type="ECO:0000256" key="1">
    <source>
        <dbReference type="SAM" id="Phobius"/>
    </source>
</evidence>
<dbReference type="OrthoDB" id="9846876at2"/>
<dbReference type="Proteomes" id="UP000316406">
    <property type="component" value="Unassembled WGS sequence"/>
</dbReference>
<organism evidence="2 3">
    <name type="scientific">Brevibacterium aurantiacum</name>
    <dbReference type="NCBI Taxonomy" id="273384"/>
    <lineage>
        <taxon>Bacteria</taxon>
        <taxon>Bacillati</taxon>
        <taxon>Actinomycetota</taxon>
        <taxon>Actinomycetes</taxon>
        <taxon>Micrococcales</taxon>
        <taxon>Brevibacteriaceae</taxon>
        <taxon>Brevibacterium</taxon>
    </lineage>
</organism>
<accession>A0A556CMR7</accession>
<keyword evidence="1" id="KW-0472">Membrane</keyword>
<evidence type="ECO:0000313" key="3">
    <source>
        <dbReference type="Proteomes" id="UP000316406"/>
    </source>
</evidence>